<dbReference type="SUPFAM" id="SSF47923">
    <property type="entry name" value="Ypt/Rab-GAP domain of gyp1p"/>
    <property type="match status" value="2"/>
</dbReference>
<protein>
    <recommendedName>
        <fullName evidence="2">GTPase-activating protein GYP7</fullName>
    </recommendedName>
    <alternativeName>
        <fullName evidence="3">GAP for YPT7</fullName>
    </alternativeName>
</protein>
<dbReference type="Gene3D" id="1.10.472.80">
    <property type="entry name" value="Ypt/Rab-GAP domain of gyp1p, domain 3"/>
    <property type="match status" value="1"/>
</dbReference>
<dbReference type="PANTHER" id="PTHR22957:SF502">
    <property type="entry name" value="SMALL G PROTEIN SIGNALING MODULATOR 2-RELATED"/>
    <property type="match status" value="1"/>
</dbReference>
<reference evidence="7" key="1">
    <citation type="journal article" date="2017" name="Genome Biol.">
        <title>Comparative genomics reveals high biological diversity and specific adaptations in the industrially and medically important fungal genus Aspergillus.</title>
        <authorList>
            <person name="de Vries R.P."/>
            <person name="Riley R."/>
            <person name="Wiebenga A."/>
            <person name="Aguilar-Osorio G."/>
            <person name="Amillis S."/>
            <person name="Uchima C.A."/>
            <person name="Anderluh G."/>
            <person name="Asadollahi M."/>
            <person name="Askin M."/>
            <person name="Barry K."/>
            <person name="Battaglia E."/>
            <person name="Bayram O."/>
            <person name="Benocci T."/>
            <person name="Braus-Stromeyer S.A."/>
            <person name="Caldana C."/>
            <person name="Canovas D."/>
            <person name="Cerqueira G.C."/>
            <person name="Chen F."/>
            <person name="Chen W."/>
            <person name="Choi C."/>
            <person name="Clum A."/>
            <person name="Dos Santos R.A."/>
            <person name="Damasio A.R."/>
            <person name="Diallinas G."/>
            <person name="Emri T."/>
            <person name="Fekete E."/>
            <person name="Flipphi M."/>
            <person name="Freyberg S."/>
            <person name="Gallo A."/>
            <person name="Gournas C."/>
            <person name="Habgood R."/>
            <person name="Hainaut M."/>
            <person name="Harispe M.L."/>
            <person name="Henrissat B."/>
            <person name="Hilden K.S."/>
            <person name="Hope R."/>
            <person name="Hossain A."/>
            <person name="Karabika E."/>
            <person name="Karaffa L."/>
            <person name="Karanyi Z."/>
            <person name="Krasevec N."/>
            <person name="Kuo A."/>
            <person name="Kusch H."/>
            <person name="LaButti K."/>
            <person name="Lagendijk E.L."/>
            <person name="Lapidus A."/>
            <person name="Levasseur A."/>
            <person name="Lindquist E."/>
            <person name="Lipzen A."/>
            <person name="Logrieco A.F."/>
            <person name="MacCabe A."/>
            <person name="Maekelae M.R."/>
            <person name="Malavazi I."/>
            <person name="Melin P."/>
            <person name="Meyer V."/>
            <person name="Mielnichuk N."/>
            <person name="Miskei M."/>
            <person name="Molnar A.P."/>
            <person name="Mule G."/>
            <person name="Ngan C.Y."/>
            <person name="Orejas M."/>
            <person name="Orosz E."/>
            <person name="Ouedraogo J.P."/>
            <person name="Overkamp K.M."/>
            <person name="Park H.-S."/>
            <person name="Perrone G."/>
            <person name="Piumi F."/>
            <person name="Punt P.J."/>
            <person name="Ram A.F."/>
            <person name="Ramon A."/>
            <person name="Rauscher S."/>
            <person name="Record E."/>
            <person name="Riano-Pachon D.M."/>
            <person name="Robert V."/>
            <person name="Roehrig J."/>
            <person name="Ruller R."/>
            <person name="Salamov A."/>
            <person name="Salih N.S."/>
            <person name="Samson R.A."/>
            <person name="Sandor E."/>
            <person name="Sanguinetti M."/>
            <person name="Schuetze T."/>
            <person name="Sepcic K."/>
            <person name="Shelest E."/>
            <person name="Sherlock G."/>
            <person name="Sophianopoulou V."/>
            <person name="Squina F.M."/>
            <person name="Sun H."/>
            <person name="Susca A."/>
            <person name="Todd R.B."/>
            <person name="Tsang A."/>
            <person name="Unkles S.E."/>
            <person name="van de Wiele N."/>
            <person name="van Rossen-Uffink D."/>
            <person name="Oliveira J.V."/>
            <person name="Vesth T.C."/>
            <person name="Visser J."/>
            <person name="Yu J.-H."/>
            <person name="Zhou M."/>
            <person name="Andersen M.R."/>
            <person name="Archer D.B."/>
            <person name="Baker S.E."/>
            <person name="Benoit I."/>
            <person name="Brakhage A.A."/>
            <person name="Braus G.H."/>
            <person name="Fischer R."/>
            <person name="Frisvad J.C."/>
            <person name="Goldman G.H."/>
            <person name="Houbraken J."/>
            <person name="Oakley B."/>
            <person name="Pocsi I."/>
            <person name="Scazzocchio C."/>
            <person name="Seiboth B."/>
            <person name="vanKuyk P.A."/>
            <person name="Wortman J."/>
            <person name="Dyer P.S."/>
            <person name="Grigoriev I.V."/>
        </authorList>
    </citation>
    <scope>NUCLEOTIDE SEQUENCE [LARGE SCALE GENOMIC DNA]</scope>
    <source>
        <strain evidence="7">CBS 506.65</strain>
    </source>
</reference>
<dbReference type="InterPro" id="IPR035969">
    <property type="entry name" value="Rab-GAP_TBC_sf"/>
</dbReference>
<keyword evidence="7" id="KW-1185">Reference proteome</keyword>
<evidence type="ECO:0000256" key="4">
    <source>
        <dbReference type="SAM" id="MobiDB-lite"/>
    </source>
</evidence>
<dbReference type="Gene3D" id="1.10.8.270">
    <property type="entry name" value="putative rabgap domain of human tbc1 domain family member 14 like domains"/>
    <property type="match status" value="1"/>
</dbReference>
<evidence type="ECO:0000313" key="7">
    <source>
        <dbReference type="Proteomes" id="UP000184188"/>
    </source>
</evidence>
<dbReference type="GO" id="GO:0032889">
    <property type="term" value="P:regulation of vacuole fusion, non-autophagic"/>
    <property type="evidence" value="ECO:0007669"/>
    <property type="project" value="EnsemblFungi"/>
</dbReference>
<dbReference type="Pfam" id="PF00566">
    <property type="entry name" value="RabGAP-TBC"/>
    <property type="match status" value="1"/>
</dbReference>
<dbReference type="FunFam" id="1.10.8.270:FF:000032">
    <property type="entry name" value="GTPase activating protein (Gyp7)"/>
    <property type="match status" value="1"/>
</dbReference>
<feature type="domain" description="Rab-GAP TBC" evidence="5">
    <location>
        <begin position="437"/>
        <end position="665"/>
    </location>
</feature>
<proteinExistence type="predicted"/>
<dbReference type="Pfam" id="PF12068">
    <property type="entry name" value="PH_RBD"/>
    <property type="match status" value="1"/>
</dbReference>
<dbReference type="GO" id="GO:0005096">
    <property type="term" value="F:GTPase activator activity"/>
    <property type="evidence" value="ECO:0007669"/>
    <property type="project" value="UniProtKB-KW"/>
</dbReference>
<dbReference type="PANTHER" id="PTHR22957">
    <property type="entry name" value="TBC1 DOMAIN FAMILY MEMBER GTPASE-ACTIVATING PROTEIN"/>
    <property type="match status" value="1"/>
</dbReference>
<evidence type="ECO:0000256" key="1">
    <source>
        <dbReference type="ARBA" id="ARBA00022468"/>
    </source>
</evidence>
<evidence type="ECO:0000313" key="6">
    <source>
        <dbReference type="EMBL" id="OJJ43845.1"/>
    </source>
</evidence>
<dbReference type="GeneID" id="34616373"/>
<dbReference type="GO" id="GO:0016192">
    <property type="term" value="P:vesicle-mediated transport"/>
    <property type="evidence" value="ECO:0007669"/>
    <property type="project" value="EnsemblFungi"/>
</dbReference>
<dbReference type="AlphaFoldDB" id="A0A1L9S9L2"/>
<accession>A0A1L9S9L2</accession>
<gene>
    <name evidence="6" type="ORF">ASPZODRAFT_73720</name>
</gene>
<feature type="compositionally biased region" description="Polar residues" evidence="4">
    <location>
        <begin position="762"/>
        <end position="774"/>
    </location>
</feature>
<feature type="region of interest" description="Disordered" evidence="4">
    <location>
        <begin position="250"/>
        <end position="283"/>
    </location>
</feature>
<dbReference type="STRING" id="1073090.A0A1L9S9L2"/>
<evidence type="ECO:0000259" key="5">
    <source>
        <dbReference type="PROSITE" id="PS50086"/>
    </source>
</evidence>
<dbReference type="Proteomes" id="UP000184188">
    <property type="component" value="Unassembled WGS sequence"/>
</dbReference>
<dbReference type="VEuPathDB" id="FungiDB:ASPZODRAFT_73720"/>
<keyword evidence="1" id="KW-0343">GTPase activation</keyword>
<dbReference type="FunFam" id="1.10.472.80:FF:000005">
    <property type="entry name" value="TBC1 domain family member 15"/>
    <property type="match status" value="1"/>
</dbReference>
<dbReference type="PROSITE" id="PS50086">
    <property type="entry name" value="TBC_RABGAP"/>
    <property type="match status" value="1"/>
</dbReference>
<dbReference type="InterPro" id="IPR021935">
    <property type="entry name" value="SGSM1/2_RBD"/>
</dbReference>
<name>A0A1L9S9L2_9EURO</name>
<evidence type="ECO:0000256" key="2">
    <source>
        <dbReference type="ARBA" id="ARBA00072091"/>
    </source>
</evidence>
<feature type="region of interest" description="Disordered" evidence="4">
    <location>
        <begin position="731"/>
        <end position="799"/>
    </location>
</feature>
<organism evidence="6 7">
    <name type="scientific">Penicilliopsis zonata CBS 506.65</name>
    <dbReference type="NCBI Taxonomy" id="1073090"/>
    <lineage>
        <taxon>Eukaryota</taxon>
        <taxon>Fungi</taxon>
        <taxon>Dikarya</taxon>
        <taxon>Ascomycota</taxon>
        <taxon>Pezizomycotina</taxon>
        <taxon>Eurotiomycetes</taxon>
        <taxon>Eurotiomycetidae</taxon>
        <taxon>Eurotiales</taxon>
        <taxon>Aspergillaceae</taxon>
        <taxon>Penicilliopsis</taxon>
    </lineage>
</organism>
<dbReference type="InterPro" id="IPR000195">
    <property type="entry name" value="Rab-GAP-TBC_dom"/>
</dbReference>
<evidence type="ECO:0000256" key="3">
    <source>
        <dbReference type="ARBA" id="ARBA00082648"/>
    </source>
</evidence>
<dbReference type="SMART" id="SM00164">
    <property type="entry name" value="TBC"/>
    <property type="match status" value="1"/>
</dbReference>
<dbReference type="GO" id="GO:0005770">
    <property type="term" value="C:late endosome"/>
    <property type="evidence" value="ECO:0007669"/>
    <property type="project" value="EnsemblFungi"/>
</dbReference>
<feature type="region of interest" description="Disordered" evidence="4">
    <location>
        <begin position="1"/>
        <end position="23"/>
    </location>
</feature>
<dbReference type="OrthoDB" id="10264062at2759"/>
<sequence>MASSQKFTPPPSPPSPAASYYDVSDDEEGEYNTIAHASSGRGVKLLFSKSKVYVHPTPSAKDNIPGFIALIQQKPVHQTSSSNKQDASSYLLAWVPESSLGDAYSTYVKVDLSENASPPRQTYLVPALPTTTAASRDPIGLYAFAIPLSELYSLLVRPPSLGWWFGSLVINTRAGDSFPALFFHDSECESTILQKKRRAKENFDPFGEDGTMFWGGDEVLRWLRRYVDVQRSAADRNIYLIDPSEEDRLSFGRPLTGDGSKGKDSNKAADAAQPGASGQQDAGMDPFVKALKETRWKVLEQLSKITTFTRRTANEIADNPRVPLQVRRLMKNPEIQTLQDEFDSARLYLARWAMSISEQGERDRQQRIWTARDVMDTENSAVGDFEILGLETSAMQIQDRRNTLELKEWEGFFDPSTGRLQLTVEEVKERIFHGGLDPNDGVRKQAWLFLLGVYPWDSSRDERQALMNSKRDEYIRLKAAWWERMIEGTSTADEYEWWKEQKNRIEKDVHRTDRTIPLFAGEDIPHPDPDSPFADTGTNVHLEQMKDMLLTYNEYNPDLGYVQGMSDLLAPIYAVMQDDAVAFWAFVGFMDRMERNFLRDQSGMRGQLLTLDHLVQLMDPQLYVHLQSADSTNFFFFFRMLLVWYKREFEWVDILRLWETLWTDYLSSSFHLFVALAILEKHRDVIMNHLKHFDEVLKYINELSNTMELIPLLTRAESLFRRFERTVQAVDKKKNFPQPPAHRRKQSQGQPSTPAPDGASSKGKSPQQQTTPAAGSSSGVDGGVGSEIGSSESPKVISPELRELLSKDVFWKSSKRR</sequence>
<dbReference type="EMBL" id="KV878350">
    <property type="protein sequence ID" value="OJJ43845.1"/>
    <property type="molecule type" value="Genomic_DNA"/>
</dbReference>
<dbReference type="RefSeq" id="XP_022578355.1">
    <property type="nucleotide sequence ID" value="XM_022729909.1"/>
</dbReference>